<dbReference type="EMBL" id="ABJB011011790">
    <property type="status" value="NOT_ANNOTATED_CDS"/>
    <property type="molecule type" value="Genomic_DNA"/>
</dbReference>
<dbReference type="VEuPathDB" id="VectorBase:ISCW013407"/>
<comment type="similarity">
    <text evidence="2">Belongs to the perilipin family.</text>
</comment>
<dbReference type="Pfam" id="PF03036">
    <property type="entry name" value="Perilipin"/>
    <property type="match status" value="1"/>
</dbReference>
<dbReference type="InParanoid" id="B7QC47"/>
<evidence type="ECO:0000313" key="7">
    <source>
        <dbReference type="Proteomes" id="UP000001555"/>
    </source>
</evidence>
<dbReference type="InterPro" id="IPR004279">
    <property type="entry name" value="Perilipin"/>
</dbReference>
<dbReference type="EMBL" id="ABJB010523899">
    <property type="status" value="NOT_ANNOTATED_CDS"/>
    <property type="molecule type" value="Genomic_DNA"/>
</dbReference>
<feature type="region of interest" description="Disordered" evidence="4">
    <location>
        <begin position="389"/>
        <end position="420"/>
    </location>
</feature>
<dbReference type="Proteomes" id="UP000001555">
    <property type="component" value="Unassembled WGS sequence"/>
</dbReference>
<dbReference type="PANTHER" id="PTHR14024:SF49">
    <property type="entry name" value="LIPID STORAGE DROPLETS SURFACE-BINDING PROTEIN 1"/>
    <property type="match status" value="1"/>
</dbReference>
<dbReference type="STRING" id="6945.B7QC47"/>
<dbReference type="GO" id="GO:0005829">
    <property type="term" value="C:cytosol"/>
    <property type="evidence" value="ECO:0000318"/>
    <property type="project" value="GO_Central"/>
</dbReference>
<dbReference type="FunCoup" id="B7QC47">
    <property type="interactions" value="1"/>
</dbReference>
<dbReference type="EMBL" id="ABJB010596555">
    <property type="status" value="NOT_ANNOTATED_CDS"/>
    <property type="molecule type" value="Genomic_DNA"/>
</dbReference>
<protein>
    <submittedName>
        <fullName evidence="5 6">Adipophilin/perilipin, putative</fullName>
    </submittedName>
</protein>
<dbReference type="AlphaFoldDB" id="B7QC47"/>
<keyword evidence="7" id="KW-1185">Reference proteome</keyword>
<accession>B7QC47</accession>
<gene>
    <name evidence="5" type="ORF">IscW_ISCW013407</name>
</gene>
<dbReference type="EnsemblMetazoa" id="ISCW013407-RA">
    <property type="protein sequence ID" value="ISCW013407-PA"/>
    <property type="gene ID" value="ISCW013407"/>
</dbReference>
<dbReference type="VEuPathDB" id="VectorBase:ISCP_009254"/>
<dbReference type="GO" id="GO:0019915">
    <property type="term" value="P:lipid storage"/>
    <property type="evidence" value="ECO:0000318"/>
    <property type="project" value="GO_Central"/>
</dbReference>
<dbReference type="EMBL" id="DS904617">
    <property type="protein sequence ID" value="EEC16419.1"/>
    <property type="molecule type" value="Genomic_DNA"/>
</dbReference>
<dbReference type="PANTHER" id="PTHR14024">
    <property type="entry name" value="PERILIPIN"/>
    <property type="match status" value="1"/>
</dbReference>
<proteinExistence type="inferred from homology"/>
<evidence type="ECO:0000256" key="2">
    <source>
        <dbReference type="ARBA" id="ARBA00006311"/>
    </source>
</evidence>
<dbReference type="HOGENOM" id="CLU_654328_0_0_1"/>
<name>B7QC47_IXOSC</name>
<sequence length="420" mass="45989">MDLDLRSPDIDGTSRCSCGLPGATAAMPEATSQPTTQSHFLNRISNFPAVVTALDTAKQSYNQVKDRNGLLSYTLSTAERSAAYAVEHSLPLLGLLSGPGQYVDSLACKGLDKIEKTYPEVKKNQPEKIFQDATTYGLKKYEEARQYAVSLVRNSTSQAMHALAHPREVVTTAYQACHKRTQEYMQTALTVTEDRLNKELSSMGVEVQAAKYEGLELANRLNSITSKSGTFAVKVAQKQYKAFQDASSRLSAQAQVALGALQKIKNGLLDNSKSLKDILNELHPEANWIKALLNDPDPSTHKTLPSKVLVVSNNATNQIVALVTERSKLARSLQETYAKISPELNKRLAPIRRLATDALLEVYTKVKYVTDGCGRAVLAALGYLPTATRNQPRRENDSNNVQDQKKTDGECSSSSCSESD</sequence>
<dbReference type="GO" id="GO:0005811">
    <property type="term" value="C:lipid droplet"/>
    <property type="evidence" value="ECO:0000318"/>
    <property type="project" value="GO_Central"/>
</dbReference>
<evidence type="ECO:0000256" key="4">
    <source>
        <dbReference type="SAM" id="MobiDB-lite"/>
    </source>
</evidence>
<dbReference type="PaxDb" id="6945-B7QC47"/>
<dbReference type="OrthoDB" id="376826at2759"/>
<evidence type="ECO:0000313" key="5">
    <source>
        <dbReference type="EMBL" id="EEC16419.1"/>
    </source>
</evidence>
<comment type="subcellular location">
    <subcellularLocation>
        <location evidence="1">Lipid droplet</location>
    </subcellularLocation>
</comment>
<dbReference type="EMBL" id="ABJB010035593">
    <property type="status" value="NOT_ANNOTATED_CDS"/>
    <property type="molecule type" value="Genomic_DNA"/>
</dbReference>
<dbReference type="EMBL" id="ABJB010709485">
    <property type="status" value="NOT_ANNOTATED_CDS"/>
    <property type="molecule type" value="Genomic_DNA"/>
</dbReference>
<organism>
    <name type="scientific">Ixodes scapularis</name>
    <name type="common">Black-legged tick</name>
    <name type="synonym">Deer tick</name>
    <dbReference type="NCBI Taxonomy" id="6945"/>
    <lineage>
        <taxon>Eukaryota</taxon>
        <taxon>Metazoa</taxon>
        <taxon>Ecdysozoa</taxon>
        <taxon>Arthropoda</taxon>
        <taxon>Chelicerata</taxon>
        <taxon>Arachnida</taxon>
        <taxon>Acari</taxon>
        <taxon>Parasitiformes</taxon>
        <taxon>Ixodida</taxon>
        <taxon>Ixodoidea</taxon>
        <taxon>Ixodidae</taxon>
        <taxon>Ixodinae</taxon>
        <taxon>Ixodes</taxon>
    </lineage>
</organism>
<evidence type="ECO:0000313" key="6">
    <source>
        <dbReference type="EnsemblMetazoa" id="ISCW013407-PA"/>
    </source>
</evidence>
<dbReference type="GO" id="GO:0010890">
    <property type="term" value="P:positive regulation of triglyceride storage"/>
    <property type="evidence" value="ECO:0000318"/>
    <property type="project" value="GO_Central"/>
</dbReference>
<reference evidence="5 7" key="1">
    <citation type="submission" date="2008-03" db="EMBL/GenBank/DDBJ databases">
        <title>Annotation of Ixodes scapularis.</title>
        <authorList>
            <consortium name="Ixodes scapularis Genome Project Consortium"/>
            <person name="Caler E."/>
            <person name="Hannick L.I."/>
            <person name="Bidwell S."/>
            <person name="Joardar V."/>
            <person name="Thiagarajan M."/>
            <person name="Amedeo P."/>
            <person name="Galinsky K.J."/>
            <person name="Schobel S."/>
            <person name="Inman J."/>
            <person name="Hostetler J."/>
            <person name="Miller J."/>
            <person name="Hammond M."/>
            <person name="Megy K."/>
            <person name="Lawson D."/>
            <person name="Kodira C."/>
            <person name="Sutton G."/>
            <person name="Meyer J."/>
            <person name="Hill C.A."/>
            <person name="Birren B."/>
            <person name="Nene V."/>
            <person name="Collins F."/>
            <person name="Alarcon-Chaidez F."/>
            <person name="Wikel S."/>
            <person name="Strausberg R."/>
        </authorList>
    </citation>
    <scope>NUCLEOTIDE SEQUENCE [LARGE SCALE GENOMIC DNA]</scope>
    <source>
        <strain evidence="7">Wikel</strain>
        <strain evidence="5">Wikel colony</strain>
    </source>
</reference>
<reference evidence="6" key="2">
    <citation type="submission" date="2020-05" db="UniProtKB">
        <authorList>
            <consortium name="EnsemblMetazoa"/>
        </authorList>
    </citation>
    <scope>IDENTIFICATION</scope>
    <source>
        <strain evidence="6">wikel</strain>
    </source>
</reference>
<evidence type="ECO:0000256" key="3">
    <source>
        <dbReference type="ARBA" id="ARBA00022677"/>
    </source>
</evidence>
<feature type="compositionally biased region" description="Low complexity" evidence="4">
    <location>
        <begin position="410"/>
        <end position="420"/>
    </location>
</feature>
<keyword evidence="3" id="KW-0551">Lipid droplet</keyword>
<dbReference type="VEuPathDB" id="VectorBase:ISCI013407"/>
<feature type="compositionally biased region" description="Basic and acidic residues" evidence="4">
    <location>
        <begin position="392"/>
        <end position="409"/>
    </location>
</feature>
<evidence type="ECO:0000256" key="1">
    <source>
        <dbReference type="ARBA" id="ARBA00004502"/>
    </source>
</evidence>